<evidence type="ECO:0000313" key="1">
    <source>
        <dbReference type="EMBL" id="GAA3239775.1"/>
    </source>
</evidence>
<reference evidence="2" key="1">
    <citation type="journal article" date="2019" name="Int. J. Syst. Evol. Microbiol.">
        <title>The Global Catalogue of Microorganisms (GCM) 10K type strain sequencing project: providing services to taxonomists for standard genome sequencing and annotation.</title>
        <authorList>
            <consortium name="The Broad Institute Genomics Platform"/>
            <consortium name="The Broad Institute Genome Sequencing Center for Infectious Disease"/>
            <person name="Wu L."/>
            <person name="Ma J."/>
        </authorList>
    </citation>
    <scope>NUCLEOTIDE SEQUENCE [LARGE SCALE GENOMIC DNA]</scope>
    <source>
        <strain evidence="2">JCM 9377</strain>
    </source>
</reference>
<comment type="caution">
    <text evidence="1">The sequence shown here is derived from an EMBL/GenBank/DDBJ whole genome shotgun (WGS) entry which is preliminary data.</text>
</comment>
<name>A0ABP6QLD0_9ACTN</name>
<dbReference type="Proteomes" id="UP001501237">
    <property type="component" value="Unassembled WGS sequence"/>
</dbReference>
<dbReference type="EMBL" id="BAAAUV010000039">
    <property type="protein sequence ID" value="GAA3239775.1"/>
    <property type="molecule type" value="Genomic_DNA"/>
</dbReference>
<sequence>MSTPSIRRPAAARPKASADHTTRLLMLLNHRDRRILDLVWEHRVLTTFQIGAVFFTSPKTTRKVLARLHHAGALERFQPRSDDRGSIPIRWTLAPAGAYAVAAMRGQTVKELRYRRDHLHQFVLSQKLNHHLGVADFFTSLHAHARLHEDRNVEQWWSERACFTEWGDLAQPDAFGRWTEPVNGAPTALEFFLEHDTGTETLARVAAKLPGYAKVMTRHRIRVPILFWLPNPTREANLRALLGTPAVPIATAVNTMGTAPGGPVPGDRTANGPAGPVWLPAGTTGPRRTLIGLRTAWDAHNRPRPITPPGV</sequence>
<dbReference type="SUPFAM" id="SSF46785">
    <property type="entry name" value="Winged helix' DNA-binding domain"/>
    <property type="match status" value="1"/>
</dbReference>
<organism evidence="1 2">
    <name type="scientific">Actinocorallia longicatena</name>
    <dbReference type="NCBI Taxonomy" id="111803"/>
    <lineage>
        <taxon>Bacteria</taxon>
        <taxon>Bacillati</taxon>
        <taxon>Actinomycetota</taxon>
        <taxon>Actinomycetes</taxon>
        <taxon>Streptosporangiales</taxon>
        <taxon>Thermomonosporaceae</taxon>
        <taxon>Actinocorallia</taxon>
    </lineage>
</organism>
<dbReference type="Pfam" id="PF13814">
    <property type="entry name" value="Replic_Relax"/>
    <property type="match status" value="1"/>
</dbReference>
<gene>
    <name evidence="1" type="ORF">GCM10010468_76090</name>
</gene>
<proteinExistence type="predicted"/>
<evidence type="ECO:0008006" key="3">
    <source>
        <dbReference type="Google" id="ProtNLM"/>
    </source>
</evidence>
<evidence type="ECO:0000313" key="2">
    <source>
        <dbReference type="Proteomes" id="UP001501237"/>
    </source>
</evidence>
<accession>A0ABP6QLD0</accession>
<dbReference type="InterPro" id="IPR036390">
    <property type="entry name" value="WH_DNA-bd_sf"/>
</dbReference>
<protein>
    <recommendedName>
        <fullName evidence="3">Protein involved in plasmid replication-relaxation</fullName>
    </recommendedName>
</protein>
<dbReference type="InterPro" id="IPR025855">
    <property type="entry name" value="Replic_Relax"/>
</dbReference>
<keyword evidence="2" id="KW-1185">Reference proteome</keyword>